<reference evidence="2 3" key="1">
    <citation type="submission" date="2016-10" db="EMBL/GenBank/DDBJ databases">
        <authorList>
            <person name="Varghese N."/>
            <person name="Submissions S."/>
        </authorList>
    </citation>
    <scope>NUCLEOTIDE SEQUENCE [LARGE SCALE GENOMIC DNA]</scope>
    <source>
        <strain evidence="2 3">RHA_55</strain>
    </source>
</reference>
<evidence type="ECO:0000313" key="2">
    <source>
        <dbReference type="EMBL" id="SDS11472.1"/>
    </source>
</evidence>
<dbReference type="Proteomes" id="UP000198963">
    <property type="component" value="Chromosome I"/>
</dbReference>
<dbReference type="RefSeq" id="WP_092444667.1">
    <property type="nucleotide sequence ID" value="NZ_JBLXAG010000022.1"/>
</dbReference>
<dbReference type="EMBL" id="LT629774">
    <property type="protein sequence ID" value="SDS11472.1"/>
    <property type="molecule type" value="Genomic_DNA"/>
</dbReference>
<keyword evidence="3" id="KW-1185">Reference proteome</keyword>
<dbReference type="Pfam" id="PF20420">
    <property type="entry name" value="DUF6702"/>
    <property type="match status" value="1"/>
</dbReference>
<sequence>MKFKAILFVLLSLPFLISNTNNHEYYVSVTVVEYAKKEQSLQIISQIFIDDFETLIRKRFDESITLAIDDESEMVDTYMTKYLKDKLKILVNGKTVNFTFIGKEYKDDIAYCYLEVENVSKLESIEITNQILFDVFSGQQNIVRLKVYEKNKSFLLVPDNDVCLLNFN</sequence>
<protein>
    <recommendedName>
        <fullName evidence="4">Peptidase E</fullName>
    </recommendedName>
</protein>
<proteinExistence type="predicted"/>
<gene>
    <name evidence="2" type="ORF">SAMN04489797_0899</name>
</gene>
<dbReference type="InterPro" id="IPR046525">
    <property type="entry name" value="DUF6702"/>
</dbReference>
<dbReference type="AlphaFoldDB" id="A0A1H1PJK0"/>
<organism evidence="2 3">
    <name type="scientific">Winogradskyella sediminis</name>
    <dbReference type="NCBI Taxonomy" id="1382466"/>
    <lineage>
        <taxon>Bacteria</taxon>
        <taxon>Pseudomonadati</taxon>
        <taxon>Bacteroidota</taxon>
        <taxon>Flavobacteriia</taxon>
        <taxon>Flavobacteriales</taxon>
        <taxon>Flavobacteriaceae</taxon>
        <taxon>Winogradskyella</taxon>
    </lineage>
</organism>
<name>A0A1H1PJK0_9FLAO</name>
<accession>A0A1H1PJK0</accession>
<evidence type="ECO:0000256" key="1">
    <source>
        <dbReference type="SAM" id="SignalP"/>
    </source>
</evidence>
<keyword evidence="1" id="KW-0732">Signal</keyword>
<feature type="signal peptide" evidence="1">
    <location>
        <begin position="1"/>
        <end position="20"/>
    </location>
</feature>
<evidence type="ECO:0008006" key="4">
    <source>
        <dbReference type="Google" id="ProtNLM"/>
    </source>
</evidence>
<dbReference type="STRING" id="1249933.SAMN04489797_0899"/>
<evidence type="ECO:0000313" key="3">
    <source>
        <dbReference type="Proteomes" id="UP000198963"/>
    </source>
</evidence>
<feature type="chain" id="PRO_5009256611" description="Peptidase E" evidence="1">
    <location>
        <begin position="21"/>
        <end position="168"/>
    </location>
</feature>